<organism evidence="1 2">
    <name type="scientific">Aquiflexum balticum DSM 16537</name>
    <dbReference type="NCBI Taxonomy" id="758820"/>
    <lineage>
        <taxon>Bacteria</taxon>
        <taxon>Pseudomonadati</taxon>
        <taxon>Bacteroidota</taxon>
        <taxon>Cytophagia</taxon>
        <taxon>Cytophagales</taxon>
        <taxon>Cyclobacteriaceae</taxon>
        <taxon>Aquiflexum</taxon>
    </lineage>
</organism>
<accession>A0A1W2GZF4</accession>
<name>A0A1W2GZF4_9BACT</name>
<gene>
    <name evidence="1" type="ORF">SAMN00777080_0622</name>
</gene>
<sequence length="59" mass="7217">MNKFFEWPFLIVQKYLLIMNWSMERIIPQSLLGDGQRLRLMKEYLKQLKEQKSIKSKKA</sequence>
<proteinExistence type="predicted"/>
<dbReference type="EMBL" id="LT838813">
    <property type="protein sequence ID" value="SMD42085.1"/>
    <property type="molecule type" value="Genomic_DNA"/>
</dbReference>
<evidence type="ECO:0000313" key="1">
    <source>
        <dbReference type="EMBL" id="SMD42085.1"/>
    </source>
</evidence>
<protein>
    <submittedName>
        <fullName evidence="1">Uncharacterized protein</fullName>
    </submittedName>
</protein>
<dbReference type="AlphaFoldDB" id="A0A1W2GZF4"/>
<keyword evidence="2" id="KW-1185">Reference proteome</keyword>
<reference evidence="2" key="1">
    <citation type="submission" date="2017-04" db="EMBL/GenBank/DDBJ databases">
        <authorList>
            <person name="Varghese N."/>
            <person name="Submissions S."/>
        </authorList>
    </citation>
    <scope>NUCLEOTIDE SEQUENCE [LARGE SCALE GENOMIC DNA]</scope>
    <source>
        <strain evidence="2">DSM 16537</strain>
    </source>
</reference>
<evidence type="ECO:0000313" key="2">
    <source>
        <dbReference type="Proteomes" id="UP000192333"/>
    </source>
</evidence>
<dbReference type="Proteomes" id="UP000192333">
    <property type="component" value="Chromosome I"/>
</dbReference>
<dbReference type="STRING" id="758820.SAMN00777080_0622"/>